<dbReference type="RefSeq" id="XP_005842453.1">
    <property type="nucleotide sequence ID" value="XM_005842396.1"/>
</dbReference>
<dbReference type="InterPro" id="IPR013761">
    <property type="entry name" value="SAM/pointed_sf"/>
</dbReference>
<sequence length="1237" mass="137153">MDHNPAHRSPQHGAIAAMGPRRATRGRSCNRFSKLYIIPCLLMVNLLTKTLSEHQPASTSSTMTKARMVHDILDHKSTRRRSSSLRDHYFAKPYSSAENDFVHPRQSMSVYAFASAPYVRKNAGEELHASMSQDALQPAQRSKIFSNGFLGLFGGNNDSNAKLAPAPASDKSAEAQDEDQLTRQPVQEEKISEDGHEQVGFPDPASEVAPTRPLRASPPEDPACTPEAIVQNLDQLKDGEPDLDFEQKGELDVVENQDYSAIQNFPPAEDLVATVRDLCQNGKSEEALELVRTDLRNVSQPQCSDIMLAFADIGRSDCAQAVLLHMQMLGVETGASLDTETYNGLMLAYARDAATADSDGLEQTFAVLELMTRAQVAPDITTYNRLMEACSAAAESVDPYQKGLQVLDMMRESKVKPDVNTFNTMLEACGKRGWSKNTGDGLRLGALIIEKMTEYEVPPTVDTFNILMYGIAWAAGAGDGWVGVEKGLEFLVLMAEKKIMPDVITFNNLIAACAQAAGSAGGALAREQAFKMLWIMHELGLDPDKGTCDTLIATCAKTAAAGDMEGIYFGVAVLELVHDWKLSPDPNMYNALLNVCLRSAEAGDLSRPFGWNHVRWIAHLLSLMNSFGPDMNPQIRMIFDNMTSLCVRKAAALEKRSKRQGINEAKDEDGERFSAGGIRLEAVGDDDHVFWYSRDLWPRKSAQSSESGLVHDKAAGETNFEKLKLLATDQIKNLRSRYLEQAMSPAPADRHTAVTDEGGEAHVKDLEICLETNEGEEQQMFDDIPMLPGEDDGDVEEQRDDGDGITDKQNVDIVYEEQEEEAQERNVEHPEEICTAAEVETPNGHMRQEYQESAEIESEGMRQEQNVRDERAERDLTEEIESQKVEVRLRHPSPDCDEANHKGQEEEEKCTEYHEGGEGALDRRFAPHKVHGQEAEAKPNSHARPAGTHELGEGSDGVSLCTPWAEEIDDSWEERGQHDVEQQAETRHSRHQGHTSYTFDLRSSRADRSSNTRKSHGKCSSASVAISPRPPAVDPLHFPPRSPRGLQEYIAQMIDFQRHGRGKNSKSFADNRRTREEIRRMDVGQVCNWLKSVGLADCAEYFQEACVDGAGLVQLRELLAREVQTFYDAVEKRLGVNKFGLRDTLSFLVSPPPDRVVVGSSPCGFAAVSVRPLKDLPHVDGWEVARVVKEDTSCMSQFKFLPNWQSADSGFMQIGNVAVPKFVAQESTGHPLSPHWQ</sequence>
<dbReference type="AlphaFoldDB" id="L1K534"/>
<evidence type="ECO:0000256" key="3">
    <source>
        <dbReference type="SAM" id="MobiDB-lite"/>
    </source>
</evidence>
<dbReference type="HOGENOM" id="CLU_267111_0_0_1"/>
<dbReference type="PaxDb" id="55529-EKX55473"/>
<evidence type="ECO:0000313" key="5">
    <source>
        <dbReference type="EnsemblProtists" id="EKX55473"/>
    </source>
</evidence>
<dbReference type="OrthoDB" id="185373at2759"/>
<dbReference type="Proteomes" id="UP000011087">
    <property type="component" value="Unassembled WGS sequence"/>
</dbReference>
<feature type="region of interest" description="Disordered" evidence="3">
    <location>
        <begin position="973"/>
        <end position="1042"/>
    </location>
</feature>
<feature type="region of interest" description="Disordered" evidence="3">
    <location>
        <begin position="928"/>
        <end position="961"/>
    </location>
</feature>
<dbReference type="eggNOG" id="KOG4197">
    <property type="taxonomic scope" value="Eukaryota"/>
</dbReference>
<evidence type="ECO:0000256" key="2">
    <source>
        <dbReference type="PROSITE-ProRule" id="PRU00708"/>
    </source>
</evidence>
<dbReference type="Gene3D" id="1.25.40.10">
    <property type="entry name" value="Tetratricopeptide repeat domain"/>
    <property type="match status" value="2"/>
</dbReference>
<feature type="compositionally biased region" description="Basic and acidic residues" evidence="3">
    <location>
        <begin position="973"/>
        <end position="987"/>
    </location>
</feature>
<evidence type="ECO:0000313" key="4">
    <source>
        <dbReference type="EMBL" id="EKX55473.1"/>
    </source>
</evidence>
<gene>
    <name evidence="4" type="ORF">GUITHDRAFT_99249</name>
</gene>
<dbReference type="KEGG" id="gtt:GUITHDRAFT_99249"/>
<dbReference type="InterPro" id="IPR051222">
    <property type="entry name" value="PPR/CCM1_RNA-binding"/>
</dbReference>
<dbReference type="EMBL" id="JH992965">
    <property type="protein sequence ID" value="EKX55473.1"/>
    <property type="molecule type" value="Genomic_DNA"/>
</dbReference>
<feature type="compositionally biased region" description="Basic and acidic residues" evidence="3">
    <location>
        <begin position="186"/>
        <end position="197"/>
    </location>
</feature>
<name>L1K534_GUITC</name>
<protein>
    <recommendedName>
        <fullName evidence="7">SAM domain-containing protein</fullName>
    </recommendedName>
</protein>
<dbReference type="SUPFAM" id="SSF47769">
    <property type="entry name" value="SAM/Pointed domain"/>
    <property type="match status" value="1"/>
</dbReference>
<dbReference type="PANTHER" id="PTHR47942">
    <property type="entry name" value="TETRATRICOPEPTIDE REPEAT (TPR)-LIKE SUPERFAMILY PROTEIN-RELATED"/>
    <property type="match status" value="1"/>
</dbReference>
<feature type="region of interest" description="Disordered" evidence="3">
    <location>
        <begin position="837"/>
        <end position="916"/>
    </location>
</feature>
<keyword evidence="6" id="KW-1185">Reference proteome</keyword>
<feature type="region of interest" description="Disordered" evidence="3">
    <location>
        <begin position="1"/>
        <end position="23"/>
    </location>
</feature>
<feature type="compositionally biased region" description="Basic and acidic residues" evidence="3">
    <location>
        <begin position="859"/>
        <end position="916"/>
    </location>
</feature>
<reference evidence="5" key="3">
    <citation type="submission" date="2016-03" db="UniProtKB">
        <authorList>
            <consortium name="EnsemblProtists"/>
        </authorList>
    </citation>
    <scope>IDENTIFICATION</scope>
</reference>
<dbReference type="InterPro" id="IPR002885">
    <property type="entry name" value="PPR_rpt"/>
</dbReference>
<dbReference type="PANTHER" id="PTHR47942:SF63">
    <property type="entry name" value="PENTATRICOPEPTIDE REPEAT-CONTAINING PROTEIN"/>
    <property type="match status" value="1"/>
</dbReference>
<feature type="compositionally biased region" description="Pro residues" evidence="3">
    <location>
        <begin position="1028"/>
        <end position="1042"/>
    </location>
</feature>
<organism evidence="4">
    <name type="scientific">Guillardia theta (strain CCMP2712)</name>
    <name type="common">Cryptophyte</name>
    <dbReference type="NCBI Taxonomy" id="905079"/>
    <lineage>
        <taxon>Eukaryota</taxon>
        <taxon>Cryptophyceae</taxon>
        <taxon>Pyrenomonadales</taxon>
        <taxon>Geminigeraceae</taxon>
        <taxon>Guillardia</taxon>
    </lineage>
</organism>
<dbReference type="GeneID" id="17312183"/>
<dbReference type="PROSITE" id="PS51375">
    <property type="entry name" value="PPR"/>
    <property type="match status" value="1"/>
</dbReference>
<proteinExistence type="predicted"/>
<feature type="region of interest" description="Disordered" evidence="3">
    <location>
        <begin position="160"/>
        <end position="225"/>
    </location>
</feature>
<reference evidence="4 6" key="1">
    <citation type="journal article" date="2012" name="Nature">
        <title>Algal genomes reveal evolutionary mosaicism and the fate of nucleomorphs.</title>
        <authorList>
            <consortium name="DOE Joint Genome Institute"/>
            <person name="Curtis B.A."/>
            <person name="Tanifuji G."/>
            <person name="Burki F."/>
            <person name="Gruber A."/>
            <person name="Irimia M."/>
            <person name="Maruyama S."/>
            <person name="Arias M.C."/>
            <person name="Ball S.G."/>
            <person name="Gile G.H."/>
            <person name="Hirakawa Y."/>
            <person name="Hopkins J.F."/>
            <person name="Kuo A."/>
            <person name="Rensing S.A."/>
            <person name="Schmutz J."/>
            <person name="Symeonidi A."/>
            <person name="Elias M."/>
            <person name="Eveleigh R.J."/>
            <person name="Herman E.K."/>
            <person name="Klute M.J."/>
            <person name="Nakayama T."/>
            <person name="Obornik M."/>
            <person name="Reyes-Prieto A."/>
            <person name="Armbrust E.V."/>
            <person name="Aves S.J."/>
            <person name="Beiko R.G."/>
            <person name="Coutinho P."/>
            <person name="Dacks J.B."/>
            <person name="Durnford D.G."/>
            <person name="Fast N.M."/>
            <person name="Green B.R."/>
            <person name="Grisdale C.J."/>
            <person name="Hempel F."/>
            <person name="Henrissat B."/>
            <person name="Hoppner M.P."/>
            <person name="Ishida K."/>
            <person name="Kim E."/>
            <person name="Koreny L."/>
            <person name="Kroth P.G."/>
            <person name="Liu Y."/>
            <person name="Malik S.B."/>
            <person name="Maier U.G."/>
            <person name="McRose D."/>
            <person name="Mock T."/>
            <person name="Neilson J.A."/>
            <person name="Onodera N.T."/>
            <person name="Poole A.M."/>
            <person name="Pritham E.J."/>
            <person name="Richards T.A."/>
            <person name="Rocap G."/>
            <person name="Roy S.W."/>
            <person name="Sarai C."/>
            <person name="Schaack S."/>
            <person name="Shirato S."/>
            <person name="Slamovits C.H."/>
            <person name="Spencer D.F."/>
            <person name="Suzuki S."/>
            <person name="Worden A.Z."/>
            <person name="Zauner S."/>
            <person name="Barry K."/>
            <person name="Bell C."/>
            <person name="Bharti A.K."/>
            <person name="Crow J.A."/>
            <person name="Grimwood J."/>
            <person name="Kramer R."/>
            <person name="Lindquist E."/>
            <person name="Lucas S."/>
            <person name="Salamov A."/>
            <person name="McFadden G.I."/>
            <person name="Lane C.E."/>
            <person name="Keeling P.J."/>
            <person name="Gray M.W."/>
            <person name="Grigoriev I.V."/>
            <person name="Archibald J.M."/>
        </authorList>
    </citation>
    <scope>NUCLEOTIDE SEQUENCE</scope>
    <source>
        <strain evidence="4 6">CCMP2712</strain>
    </source>
</reference>
<accession>L1K534</accession>
<dbReference type="Pfam" id="PF13812">
    <property type="entry name" value="PPR_3"/>
    <property type="match status" value="1"/>
</dbReference>
<dbReference type="InterPro" id="IPR011990">
    <property type="entry name" value="TPR-like_helical_dom_sf"/>
</dbReference>
<feature type="region of interest" description="Disordered" evidence="3">
    <location>
        <begin position="788"/>
        <end position="807"/>
    </location>
</feature>
<evidence type="ECO:0000313" key="6">
    <source>
        <dbReference type="Proteomes" id="UP000011087"/>
    </source>
</evidence>
<reference evidence="6" key="2">
    <citation type="submission" date="2012-11" db="EMBL/GenBank/DDBJ databases">
        <authorList>
            <person name="Kuo A."/>
            <person name="Curtis B.A."/>
            <person name="Tanifuji G."/>
            <person name="Burki F."/>
            <person name="Gruber A."/>
            <person name="Irimia M."/>
            <person name="Maruyama S."/>
            <person name="Arias M.C."/>
            <person name="Ball S.G."/>
            <person name="Gile G.H."/>
            <person name="Hirakawa Y."/>
            <person name="Hopkins J.F."/>
            <person name="Rensing S.A."/>
            <person name="Schmutz J."/>
            <person name="Symeonidi A."/>
            <person name="Elias M."/>
            <person name="Eveleigh R.J."/>
            <person name="Herman E.K."/>
            <person name="Klute M.J."/>
            <person name="Nakayama T."/>
            <person name="Obornik M."/>
            <person name="Reyes-Prieto A."/>
            <person name="Armbrust E.V."/>
            <person name="Aves S.J."/>
            <person name="Beiko R.G."/>
            <person name="Coutinho P."/>
            <person name="Dacks J.B."/>
            <person name="Durnford D.G."/>
            <person name="Fast N.M."/>
            <person name="Green B.R."/>
            <person name="Grisdale C."/>
            <person name="Hempe F."/>
            <person name="Henrissat B."/>
            <person name="Hoppner M.P."/>
            <person name="Ishida K.-I."/>
            <person name="Kim E."/>
            <person name="Koreny L."/>
            <person name="Kroth P.G."/>
            <person name="Liu Y."/>
            <person name="Malik S.-B."/>
            <person name="Maier U.G."/>
            <person name="McRose D."/>
            <person name="Mock T."/>
            <person name="Neilson J.A."/>
            <person name="Onodera N.T."/>
            <person name="Poole A.M."/>
            <person name="Pritham E.J."/>
            <person name="Richards T.A."/>
            <person name="Rocap G."/>
            <person name="Roy S.W."/>
            <person name="Sarai C."/>
            <person name="Schaack S."/>
            <person name="Shirato S."/>
            <person name="Slamovits C.H."/>
            <person name="Spencer D.F."/>
            <person name="Suzuki S."/>
            <person name="Worden A.Z."/>
            <person name="Zauner S."/>
            <person name="Barry K."/>
            <person name="Bell C."/>
            <person name="Bharti A.K."/>
            <person name="Crow J.A."/>
            <person name="Grimwood J."/>
            <person name="Kramer R."/>
            <person name="Lindquist E."/>
            <person name="Lucas S."/>
            <person name="Salamov A."/>
            <person name="McFadden G.I."/>
            <person name="Lane C.E."/>
            <person name="Keeling P.J."/>
            <person name="Gray M.W."/>
            <person name="Grigoriev I.V."/>
            <person name="Archibald J.M."/>
        </authorList>
    </citation>
    <scope>NUCLEOTIDE SEQUENCE</scope>
    <source>
        <strain evidence="6">CCMP2712</strain>
    </source>
</reference>
<feature type="compositionally biased region" description="Acidic residues" evidence="3">
    <location>
        <begin position="789"/>
        <end position="800"/>
    </location>
</feature>
<keyword evidence="1" id="KW-0677">Repeat</keyword>
<feature type="compositionally biased region" description="Basic and acidic residues" evidence="3">
    <location>
        <begin position="928"/>
        <end position="939"/>
    </location>
</feature>
<dbReference type="EnsemblProtists" id="EKX55473">
    <property type="protein sequence ID" value="EKX55473"/>
    <property type="gene ID" value="GUITHDRAFT_99249"/>
</dbReference>
<dbReference type="STRING" id="905079.L1K534"/>
<feature type="repeat" description="PPR" evidence="2">
    <location>
        <begin position="379"/>
        <end position="417"/>
    </location>
</feature>
<dbReference type="Gene3D" id="1.10.150.50">
    <property type="entry name" value="Transcription Factor, Ets-1"/>
    <property type="match status" value="1"/>
</dbReference>
<evidence type="ECO:0008006" key="7">
    <source>
        <dbReference type="Google" id="ProtNLM"/>
    </source>
</evidence>
<evidence type="ECO:0000256" key="1">
    <source>
        <dbReference type="ARBA" id="ARBA00022737"/>
    </source>
</evidence>